<dbReference type="InterPro" id="IPR044234">
    <property type="entry name" value="TMEM230"/>
</dbReference>
<evidence type="ECO:0000256" key="7">
    <source>
        <dbReference type="SAM" id="Phobius"/>
    </source>
</evidence>
<evidence type="ECO:0000256" key="5">
    <source>
        <dbReference type="ARBA" id="ARBA00023136"/>
    </source>
</evidence>
<proteinExistence type="inferred from homology"/>
<evidence type="ECO:0000313" key="8">
    <source>
        <dbReference type="EMBL" id="PON65993.1"/>
    </source>
</evidence>
<sequence>MASKRNVQYNRIPNDDDYDYDGGGSAGQYDPCFDCSPKSFDKIPWKFVVLAFLLFLGSTFLFLSYFNFIGHMGGEQSQAYNLLALGILTFLPVFYKIQIAYYS</sequence>
<keyword evidence="3 7" id="KW-0812">Transmembrane</keyword>
<comment type="subcellular location">
    <subcellularLocation>
        <location evidence="1">Membrane</location>
        <topology evidence="1">Multi-pass membrane protein</topology>
    </subcellularLocation>
</comment>
<dbReference type="Pfam" id="PF05915">
    <property type="entry name" value="TMEM_230_134"/>
    <property type="match status" value="1"/>
</dbReference>
<name>A0A2P5CY72_PARAD</name>
<organism evidence="8 9">
    <name type="scientific">Parasponia andersonii</name>
    <name type="common">Sponia andersonii</name>
    <dbReference type="NCBI Taxonomy" id="3476"/>
    <lineage>
        <taxon>Eukaryota</taxon>
        <taxon>Viridiplantae</taxon>
        <taxon>Streptophyta</taxon>
        <taxon>Embryophyta</taxon>
        <taxon>Tracheophyta</taxon>
        <taxon>Spermatophyta</taxon>
        <taxon>Magnoliopsida</taxon>
        <taxon>eudicotyledons</taxon>
        <taxon>Gunneridae</taxon>
        <taxon>Pentapetalae</taxon>
        <taxon>rosids</taxon>
        <taxon>fabids</taxon>
        <taxon>Rosales</taxon>
        <taxon>Cannabaceae</taxon>
        <taxon>Parasponia</taxon>
    </lineage>
</organism>
<feature type="compositionally biased region" description="Polar residues" evidence="6">
    <location>
        <begin position="1"/>
        <end position="11"/>
    </location>
</feature>
<evidence type="ECO:0000256" key="3">
    <source>
        <dbReference type="ARBA" id="ARBA00022692"/>
    </source>
</evidence>
<dbReference type="Proteomes" id="UP000237105">
    <property type="component" value="Unassembled WGS sequence"/>
</dbReference>
<dbReference type="GO" id="GO:0016020">
    <property type="term" value="C:membrane"/>
    <property type="evidence" value="ECO:0007669"/>
    <property type="project" value="UniProtKB-SubCell"/>
</dbReference>
<reference evidence="9" key="1">
    <citation type="submission" date="2016-06" db="EMBL/GenBank/DDBJ databases">
        <title>Parallel loss of symbiosis genes in relatives of nitrogen-fixing non-legume Parasponia.</title>
        <authorList>
            <person name="Van Velzen R."/>
            <person name="Holmer R."/>
            <person name="Bu F."/>
            <person name="Rutten L."/>
            <person name="Van Zeijl A."/>
            <person name="Liu W."/>
            <person name="Santuari L."/>
            <person name="Cao Q."/>
            <person name="Sharma T."/>
            <person name="Shen D."/>
            <person name="Roswanjaya Y."/>
            <person name="Wardhani T."/>
            <person name="Kalhor M.S."/>
            <person name="Jansen J."/>
            <person name="Van den Hoogen J."/>
            <person name="Gungor B."/>
            <person name="Hartog M."/>
            <person name="Hontelez J."/>
            <person name="Verver J."/>
            <person name="Yang W.-C."/>
            <person name="Schijlen E."/>
            <person name="Repin R."/>
            <person name="Schilthuizen M."/>
            <person name="Schranz E."/>
            <person name="Heidstra R."/>
            <person name="Miyata K."/>
            <person name="Fedorova E."/>
            <person name="Kohlen W."/>
            <person name="Bisseling T."/>
            <person name="Smit S."/>
            <person name="Geurts R."/>
        </authorList>
    </citation>
    <scope>NUCLEOTIDE SEQUENCE [LARGE SCALE GENOMIC DNA]</scope>
    <source>
        <strain evidence="9">cv. WU1-14</strain>
    </source>
</reference>
<evidence type="ECO:0000256" key="4">
    <source>
        <dbReference type="ARBA" id="ARBA00022989"/>
    </source>
</evidence>
<dbReference type="GO" id="GO:0012505">
    <property type="term" value="C:endomembrane system"/>
    <property type="evidence" value="ECO:0007669"/>
    <property type="project" value="TreeGrafter"/>
</dbReference>
<evidence type="ECO:0000256" key="2">
    <source>
        <dbReference type="ARBA" id="ARBA00007743"/>
    </source>
</evidence>
<comment type="similarity">
    <text evidence="2">Belongs to the TMEM134/TMEM230 family.</text>
</comment>
<keyword evidence="4 7" id="KW-1133">Transmembrane helix</keyword>
<dbReference type="PANTHER" id="PTHR15664:SF21">
    <property type="entry name" value="TRANSMEMBRANE PROTEIN 230"/>
    <property type="match status" value="1"/>
</dbReference>
<dbReference type="InterPro" id="IPR008590">
    <property type="entry name" value="TMEM_230/134"/>
</dbReference>
<dbReference type="EMBL" id="JXTB01000083">
    <property type="protein sequence ID" value="PON65993.1"/>
    <property type="molecule type" value="Genomic_DNA"/>
</dbReference>
<dbReference type="OrthoDB" id="5597044at2759"/>
<dbReference type="PANTHER" id="PTHR15664">
    <property type="entry name" value="C20ORF30 PROTEIN"/>
    <property type="match status" value="1"/>
</dbReference>
<protein>
    <submittedName>
        <fullName evidence="8">Transmembrane protein</fullName>
    </submittedName>
</protein>
<dbReference type="AlphaFoldDB" id="A0A2P5CY72"/>
<evidence type="ECO:0000256" key="6">
    <source>
        <dbReference type="SAM" id="MobiDB-lite"/>
    </source>
</evidence>
<keyword evidence="5 7" id="KW-0472">Membrane</keyword>
<accession>A0A2P5CY72</accession>
<feature type="transmembrane region" description="Helical" evidence="7">
    <location>
        <begin position="78"/>
        <end position="97"/>
    </location>
</feature>
<feature type="transmembrane region" description="Helical" evidence="7">
    <location>
        <begin position="47"/>
        <end position="66"/>
    </location>
</feature>
<evidence type="ECO:0000256" key="1">
    <source>
        <dbReference type="ARBA" id="ARBA00004141"/>
    </source>
</evidence>
<feature type="region of interest" description="Disordered" evidence="6">
    <location>
        <begin position="1"/>
        <end position="23"/>
    </location>
</feature>
<gene>
    <name evidence="8" type="ORF">PanWU01x14_112200</name>
</gene>
<comment type="caution">
    <text evidence="8">The sequence shown here is derived from an EMBL/GenBank/DDBJ whole genome shotgun (WGS) entry which is preliminary data.</text>
</comment>
<evidence type="ECO:0000313" key="9">
    <source>
        <dbReference type="Proteomes" id="UP000237105"/>
    </source>
</evidence>
<keyword evidence="9" id="KW-1185">Reference proteome</keyword>